<reference evidence="8" key="1">
    <citation type="submission" date="2022-12" db="EMBL/GenBank/DDBJ databases">
        <authorList>
            <person name="Petersen C."/>
        </authorList>
    </citation>
    <scope>NUCLEOTIDE SEQUENCE</scope>
    <source>
        <strain evidence="8">IBT 35673</strain>
    </source>
</reference>
<dbReference type="EMBL" id="JAPZBQ010000005">
    <property type="protein sequence ID" value="KAJ5329875.1"/>
    <property type="molecule type" value="Genomic_DNA"/>
</dbReference>
<evidence type="ECO:0000256" key="1">
    <source>
        <dbReference type="ARBA" id="ARBA00004141"/>
    </source>
</evidence>
<dbReference type="InterPro" id="IPR049326">
    <property type="entry name" value="Rhodopsin_dom_fungi"/>
</dbReference>
<keyword evidence="2 6" id="KW-0812">Transmembrane</keyword>
<evidence type="ECO:0000256" key="2">
    <source>
        <dbReference type="ARBA" id="ARBA00022692"/>
    </source>
</evidence>
<comment type="subcellular location">
    <subcellularLocation>
        <location evidence="1">Membrane</location>
        <topology evidence="1">Multi-pass membrane protein</topology>
    </subcellularLocation>
</comment>
<feature type="domain" description="Rhodopsin" evidence="7">
    <location>
        <begin position="31"/>
        <end position="273"/>
    </location>
</feature>
<feature type="transmembrane region" description="Helical" evidence="6">
    <location>
        <begin position="248"/>
        <end position="272"/>
    </location>
</feature>
<evidence type="ECO:0000313" key="9">
    <source>
        <dbReference type="Proteomes" id="UP001147695"/>
    </source>
</evidence>
<comment type="caution">
    <text evidence="8">The sequence shown here is derived from an EMBL/GenBank/DDBJ whole genome shotgun (WGS) entry which is preliminary data.</text>
</comment>
<keyword evidence="4 6" id="KW-0472">Membrane</keyword>
<feature type="transmembrane region" description="Helical" evidence="6">
    <location>
        <begin position="126"/>
        <end position="147"/>
    </location>
</feature>
<evidence type="ECO:0000313" key="8">
    <source>
        <dbReference type="EMBL" id="KAJ5329875.1"/>
    </source>
</evidence>
<protein>
    <recommendedName>
        <fullName evidence="7">Rhodopsin domain-containing protein</fullName>
    </recommendedName>
</protein>
<feature type="transmembrane region" description="Helical" evidence="6">
    <location>
        <begin position="89"/>
        <end position="114"/>
    </location>
</feature>
<dbReference type="PANTHER" id="PTHR33048">
    <property type="entry name" value="PTH11-LIKE INTEGRAL MEMBRANE PROTEIN (AFU_ORTHOLOGUE AFUA_5G11245)"/>
    <property type="match status" value="1"/>
</dbReference>
<gene>
    <name evidence="8" type="ORF">N7452_010265</name>
</gene>
<proteinExistence type="inferred from homology"/>
<evidence type="ECO:0000256" key="5">
    <source>
        <dbReference type="ARBA" id="ARBA00038359"/>
    </source>
</evidence>
<feature type="transmembrane region" description="Helical" evidence="6">
    <location>
        <begin position="178"/>
        <end position="200"/>
    </location>
</feature>
<keyword evidence="3 6" id="KW-1133">Transmembrane helix</keyword>
<evidence type="ECO:0000256" key="3">
    <source>
        <dbReference type="ARBA" id="ARBA00022989"/>
    </source>
</evidence>
<reference evidence="8" key="2">
    <citation type="journal article" date="2023" name="IMA Fungus">
        <title>Comparative genomic study of the Penicillium genus elucidates a diverse pangenome and 15 lateral gene transfer events.</title>
        <authorList>
            <person name="Petersen C."/>
            <person name="Sorensen T."/>
            <person name="Nielsen M.R."/>
            <person name="Sondergaard T.E."/>
            <person name="Sorensen J.L."/>
            <person name="Fitzpatrick D.A."/>
            <person name="Frisvad J.C."/>
            <person name="Nielsen K.L."/>
        </authorList>
    </citation>
    <scope>NUCLEOTIDE SEQUENCE</scope>
    <source>
        <strain evidence="8">IBT 35673</strain>
    </source>
</reference>
<dbReference type="AlphaFoldDB" id="A0A9W9QAK0"/>
<evidence type="ECO:0000256" key="6">
    <source>
        <dbReference type="SAM" id="Phobius"/>
    </source>
</evidence>
<feature type="transmembrane region" description="Helical" evidence="6">
    <location>
        <begin position="12"/>
        <end position="35"/>
    </location>
</feature>
<accession>A0A9W9QAK0</accession>
<evidence type="ECO:0000256" key="4">
    <source>
        <dbReference type="ARBA" id="ARBA00023136"/>
    </source>
</evidence>
<feature type="transmembrane region" description="Helical" evidence="6">
    <location>
        <begin position="47"/>
        <end position="69"/>
    </location>
</feature>
<dbReference type="Proteomes" id="UP001147695">
    <property type="component" value="Unassembled WGS sequence"/>
</dbReference>
<dbReference type="PANTHER" id="PTHR33048:SF140">
    <property type="entry name" value="ATPASE, PUTATIVE (EUROFUNG)-RELATED"/>
    <property type="match status" value="1"/>
</dbReference>
<evidence type="ECO:0000259" key="7">
    <source>
        <dbReference type="Pfam" id="PF20684"/>
    </source>
</evidence>
<dbReference type="GO" id="GO:0016020">
    <property type="term" value="C:membrane"/>
    <property type="evidence" value="ECO:0007669"/>
    <property type="project" value="UniProtKB-SubCell"/>
</dbReference>
<dbReference type="InterPro" id="IPR052337">
    <property type="entry name" value="SAT4-like"/>
</dbReference>
<dbReference type="Pfam" id="PF20684">
    <property type="entry name" value="Fung_rhodopsin"/>
    <property type="match status" value="1"/>
</dbReference>
<name>A0A9W9QAK0_PENBR</name>
<comment type="similarity">
    <text evidence="5">Belongs to the SAT4 family.</text>
</comment>
<feature type="transmembrane region" description="Helical" evidence="6">
    <location>
        <begin position="212"/>
        <end position="236"/>
    </location>
</feature>
<organism evidence="8 9">
    <name type="scientific">Penicillium brevicompactum</name>
    <dbReference type="NCBI Taxonomy" id="5074"/>
    <lineage>
        <taxon>Eukaryota</taxon>
        <taxon>Fungi</taxon>
        <taxon>Dikarya</taxon>
        <taxon>Ascomycota</taxon>
        <taxon>Pezizomycotina</taxon>
        <taxon>Eurotiomycetes</taxon>
        <taxon>Eurotiomycetidae</taxon>
        <taxon>Eurotiales</taxon>
        <taxon>Aspergillaceae</taxon>
        <taxon>Penicillium</taxon>
    </lineage>
</organism>
<sequence length="375" mass="42487">MGAAMALEGRSLAIFLVSIVMMSLSLAIVSLRTFVRLCIVRAFGWDDASMIAALCLFMLLGCCCIVGSMNGIGHTYTDFTSEDIYKKALLWWWLGQMLYVWTSAVAKISIALALLRLTVKRCHRMILWCTMILTVSIGLMFWLLLLFDCRPISYFWRQVDHTSTGKCLSKAVLLNAAYVYSSLTIVCDLTLGILPAFLVWKLQMNRRTKFAVGGIFSLGAFASVAVACRVPFLRFYSDQNFLYSTWQIAIWSVIETGLGITAGSLITLRPLFRWLLDEKSTKDTHRQDKNFRQYPLSLLNSEDLKRSQDTKYWRPDIDFDDTKSMIITVSSPRKNKFSLSNSSQEALHAELSPAISPNHVTVQQTFVQIVSERPK</sequence>